<dbReference type="OrthoDB" id="411989at2759"/>
<dbReference type="EMBL" id="CAJNDS010002419">
    <property type="protein sequence ID" value="CAE7467558.1"/>
    <property type="molecule type" value="Genomic_DNA"/>
</dbReference>
<feature type="non-terminal residue" evidence="2">
    <location>
        <position position="626"/>
    </location>
</feature>
<name>A0A812S7R1_9DINO</name>
<sequence length="626" mass="68549">MVCCPLSPLESSSMDFEALGIGLRGGKLWGLAGAISRLGKRHQWDEALHLLETVDQACWPIRPDAAAFNAGMKVMAVLRRWRQVVQTFERMQDMLTRPTVVTLGSVMNSLVQGSRRSLFGKTWLRATALLAESKIAMRGDGVVLLNTLLAASGIEDCWQVSMQTLQEAAWLLVETDVISWNSAVAASQKRWTNGLLCIASLRACSLVCDAISFNSAARCCAGALQWQRVLLFMGTPGMLSTPGINAGMTSLSRRSLWQQVVNVLGRLTSGFDGLRADTLSVGTSMDALQIAKLWFRALDAGFMWEERGLLPDTATWNRMCTSSSTTSWHRAFVALDRFQLKFLRSDAVTYCSLASACSSFSGWRQSVWVLTKSWHSDVMNPPTKTHLDDLLLPVISLGACVKGAMWESALELADSKLVKSQSLSGPLGTGLVSLTEGQSKLSQWEASVQLLEQEAWRDGKPALQVFSAAASTSLEASCWRVTPQLLQRMRGTSLRSDVISLNSAAASCGAATQWRIAVSLSDELRQVALEWSDVTYGLLVSACSSRWRMAIKHISDVPESWLSSATLGSAISSCSKGTRWMEAWSLFIQHGLAQRAFDRWYPAFEAAVSASSFAGQHRTTRHQLAL</sequence>
<keyword evidence="3" id="KW-1185">Reference proteome</keyword>
<comment type="caution">
    <text evidence="2">The sequence shown here is derived from an EMBL/GenBank/DDBJ whole genome shotgun (WGS) entry which is preliminary data.</text>
</comment>
<dbReference type="PANTHER" id="PTHR47447:SF17">
    <property type="entry name" value="OS12G0638900 PROTEIN"/>
    <property type="match status" value="1"/>
</dbReference>
<keyword evidence="1" id="KW-0677">Repeat</keyword>
<dbReference type="PANTHER" id="PTHR47447">
    <property type="entry name" value="OS03G0856100 PROTEIN"/>
    <property type="match status" value="1"/>
</dbReference>
<dbReference type="InterPro" id="IPR011990">
    <property type="entry name" value="TPR-like_helical_dom_sf"/>
</dbReference>
<protein>
    <submittedName>
        <fullName evidence="2">EMB2654 protein</fullName>
    </submittedName>
</protein>
<accession>A0A812S7R1</accession>
<evidence type="ECO:0000256" key="1">
    <source>
        <dbReference type="ARBA" id="ARBA00022737"/>
    </source>
</evidence>
<organism evidence="2 3">
    <name type="scientific">Symbiodinium natans</name>
    <dbReference type="NCBI Taxonomy" id="878477"/>
    <lineage>
        <taxon>Eukaryota</taxon>
        <taxon>Sar</taxon>
        <taxon>Alveolata</taxon>
        <taxon>Dinophyceae</taxon>
        <taxon>Suessiales</taxon>
        <taxon>Symbiodiniaceae</taxon>
        <taxon>Symbiodinium</taxon>
    </lineage>
</organism>
<reference evidence="2" key="1">
    <citation type="submission" date="2021-02" db="EMBL/GenBank/DDBJ databases">
        <authorList>
            <person name="Dougan E. K."/>
            <person name="Rhodes N."/>
            <person name="Thang M."/>
            <person name="Chan C."/>
        </authorList>
    </citation>
    <scope>NUCLEOTIDE SEQUENCE</scope>
</reference>
<gene>
    <name evidence="2" type="primary">EMB2654</name>
    <name evidence="2" type="ORF">SNAT2548_LOCUS26154</name>
</gene>
<evidence type="ECO:0000313" key="2">
    <source>
        <dbReference type="EMBL" id="CAE7467558.1"/>
    </source>
</evidence>
<proteinExistence type="predicted"/>
<dbReference type="AlphaFoldDB" id="A0A812S7R1"/>
<dbReference type="Proteomes" id="UP000604046">
    <property type="component" value="Unassembled WGS sequence"/>
</dbReference>
<dbReference type="Gene3D" id="1.25.40.10">
    <property type="entry name" value="Tetratricopeptide repeat domain"/>
    <property type="match status" value="3"/>
</dbReference>
<evidence type="ECO:0000313" key="3">
    <source>
        <dbReference type="Proteomes" id="UP000604046"/>
    </source>
</evidence>